<name>A0A7W4JF67_9PROT</name>
<evidence type="ECO:0000313" key="2">
    <source>
        <dbReference type="Proteomes" id="UP000525623"/>
    </source>
</evidence>
<protein>
    <submittedName>
        <fullName evidence="1">Uncharacterized protein</fullName>
    </submittedName>
</protein>
<dbReference type="AlphaFoldDB" id="A0A7W4JF67"/>
<gene>
    <name evidence="1" type="ORF">HLH29_13300</name>
</gene>
<dbReference type="Proteomes" id="UP000525623">
    <property type="component" value="Unassembled WGS sequence"/>
</dbReference>
<sequence>MNTIAIAKPEVVETRATEEAFSLPSHVRASALTVDDTRGHYGELNGKGTFAIMQFLAPCLPGAYASFDSKSKGGRGQSLNLDLYAWDPEQAVGIVQLRHARRKKYDGYLNVRKSYVLCGFNENGTAFRHPVWPAVIHGAVRRGLSPAGVVQAVQCRMWGVTPRLLVDSVRQGDVLVVPERCRSLDREKLDEKWYLKEIPAGDFDLGSHVVSSAEPMLGLRETEHGGVIRVLAKHPVVRHSKGEHATTRAPRAENHGWYSVRMAGEDAAWSFASRDGD</sequence>
<comment type="caution">
    <text evidence="1">The sequence shown here is derived from an EMBL/GenBank/DDBJ whole genome shotgun (WGS) entry which is preliminary data.</text>
</comment>
<reference evidence="1 2" key="1">
    <citation type="submission" date="2020-04" db="EMBL/GenBank/DDBJ databases">
        <title>Description of novel Gluconacetobacter.</title>
        <authorList>
            <person name="Sombolestani A."/>
        </authorList>
    </citation>
    <scope>NUCLEOTIDE SEQUENCE [LARGE SCALE GENOMIC DNA]</scope>
    <source>
        <strain evidence="1 2">LMG 27725</strain>
    </source>
</reference>
<accession>A0A7W4JF67</accession>
<dbReference type="EMBL" id="JABEQL010000018">
    <property type="protein sequence ID" value="MBB2180129.1"/>
    <property type="molecule type" value="Genomic_DNA"/>
</dbReference>
<organism evidence="1 2">
    <name type="scientific">Gluconacetobacter tumulicola</name>
    <dbReference type="NCBI Taxonomy" id="1017177"/>
    <lineage>
        <taxon>Bacteria</taxon>
        <taxon>Pseudomonadati</taxon>
        <taxon>Pseudomonadota</taxon>
        <taxon>Alphaproteobacteria</taxon>
        <taxon>Acetobacterales</taxon>
        <taxon>Acetobacteraceae</taxon>
        <taxon>Gluconacetobacter</taxon>
    </lineage>
</organism>
<dbReference type="RefSeq" id="WP_182967576.1">
    <property type="nucleotide sequence ID" value="NZ_BAABGC010000006.1"/>
</dbReference>
<evidence type="ECO:0000313" key="1">
    <source>
        <dbReference type="EMBL" id="MBB2180129.1"/>
    </source>
</evidence>
<keyword evidence="2" id="KW-1185">Reference proteome</keyword>
<proteinExistence type="predicted"/>